<evidence type="ECO:0000256" key="1">
    <source>
        <dbReference type="SAM" id="Phobius"/>
    </source>
</evidence>
<feature type="transmembrane region" description="Helical" evidence="1">
    <location>
        <begin position="48"/>
        <end position="70"/>
    </location>
</feature>
<keyword evidence="1" id="KW-0472">Membrane</keyword>
<comment type="caution">
    <text evidence="2">The sequence shown here is derived from an EMBL/GenBank/DDBJ whole genome shotgun (WGS) entry which is preliminary data.</text>
</comment>
<sequence>MTKCIRCQVDVADNHLNCPLCGIKLRESIKDTHVSYPEYPQIAKRKKLLVKVWTFVTISIIVFSLAINALTWKVKPIGWSPILSIAVFYIWFLGQDLYQKFNINLVAKTLWNNYLILTVFFLIVDNVTGYGKWSLNFVIPFLGIATGFIMTLWSVKNKSMWRDDIGYILLILGVNVLPFILFLLKAVDVLWPSIASLLYGVMTVVGIFIFSGRRLLYELQKRFHF</sequence>
<dbReference type="InterPro" id="IPR046283">
    <property type="entry name" value="DUF6320"/>
</dbReference>
<accession>A0A430B5W3</accession>
<name>A0A430B5W3_9ENTE</name>
<dbReference type="AlphaFoldDB" id="A0A430B5W3"/>
<proteinExistence type="predicted"/>
<gene>
    <name evidence="2" type="ORF">CBF29_01110</name>
</gene>
<keyword evidence="1" id="KW-0812">Transmembrane</keyword>
<keyword evidence="1" id="KW-1133">Transmembrane helix</keyword>
<dbReference type="EMBL" id="NGKA01000001">
    <property type="protein sequence ID" value="RSU15702.1"/>
    <property type="molecule type" value="Genomic_DNA"/>
</dbReference>
<feature type="transmembrane region" description="Helical" evidence="1">
    <location>
        <begin position="190"/>
        <end position="212"/>
    </location>
</feature>
<evidence type="ECO:0008006" key="4">
    <source>
        <dbReference type="Google" id="ProtNLM"/>
    </source>
</evidence>
<feature type="transmembrane region" description="Helical" evidence="1">
    <location>
        <begin position="76"/>
        <end position="93"/>
    </location>
</feature>
<feature type="transmembrane region" description="Helical" evidence="1">
    <location>
        <begin position="135"/>
        <end position="153"/>
    </location>
</feature>
<evidence type="ECO:0000313" key="3">
    <source>
        <dbReference type="Proteomes" id="UP000287605"/>
    </source>
</evidence>
<keyword evidence="3" id="KW-1185">Reference proteome</keyword>
<protein>
    <recommendedName>
        <fullName evidence="4">Zinc ribbon domain-containing protein</fullName>
    </recommendedName>
</protein>
<dbReference type="OrthoDB" id="2164897at2"/>
<reference evidence="2 3" key="1">
    <citation type="submission" date="2017-05" db="EMBL/GenBank/DDBJ databases">
        <title>Vagococcus spp. assemblies.</title>
        <authorList>
            <person name="Gulvik C.A."/>
        </authorList>
    </citation>
    <scope>NUCLEOTIDE SEQUENCE [LARGE SCALE GENOMIC DNA]</scope>
    <source>
        <strain evidence="2 3">CCUG 51432</strain>
    </source>
</reference>
<feature type="transmembrane region" description="Helical" evidence="1">
    <location>
        <begin position="165"/>
        <end position="184"/>
    </location>
</feature>
<organism evidence="2 3">
    <name type="scientific">Vagococcus elongatus</name>
    <dbReference type="NCBI Taxonomy" id="180344"/>
    <lineage>
        <taxon>Bacteria</taxon>
        <taxon>Bacillati</taxon>
        <taxon>Bacillota</taxon>
        <taxon>Bacilli</taxon>
        <taxon>Lactobacillales</taxon>
        <taxon>Enterococcaceae</taxon>
        <taxon>Vagococcus</taxon>
    </lineage>
</organism>
<dbReference type="Pfam" id="PF19845">
    <property type="entry name" value="DUF6320"/>
    <property type="match status" value="1"/>
</dbReference>
<dbReference type="RefSeq" id="WP_126806380.1">
    <property type="nucleotide sequence ID" value="NZ_NGKA01000001.1"/>
</dbReference>
<feature type="transmembrane region" description="Helical" evidence="1">
    <location>
        <begin position="105"/>
        <end position="123"/>
    </location>
</feature>
<dbReference type="Proteomes" id="UP000287605">
    <property type="component" value="Unassembled WGS sequence"/>
</dbReference>
<evidence type="ECO:0000313" key="2">
    <source>
        <dbReference type="EMBL" id="RSU15702.1"/>
    </source>
</evidence>